<dbReference type="EMBL" id="BSUK01000001">
    <property type="protein sequence ID" value="GMA25736.1"/>
    <property type="molecule type" value="Genomic_DNA"/>
</dbReference>
<accession>A0ABQ6I4T3</accession>
<proteinExistence type="predicted"/>
<comment type="caution">
    <text evidence="2">The sequence shown here is derived from an EMBL/GenBank/DDBJ whole genome shotgun (WGS) entry which is preliminary data.</text>
</comment>
<keyword evidence="3" id="KW-1185">Reference proteome</keyword>
<gene>
    <name evidence="2" type="ORF">GCM10025864_34950</name>
</gene>
<organism evidence="2 3">
    <name type="scientific">Luteimicrobium album</name>
    <dbReference type="NCBI Taxonomy" id="1054550"/>
    <lineage>
        <taxon>Bacteria</taxon>
        <taxon>Bacillati</taxon>
        <taxon>Actinomycetota</taxon>
        <taxon>Actinomycetes</taxon>
        <taxon>Micrococcales</taxon>
        <taxon>Luteimicrobium</taxon>
    </lineage>
</organism>
<name>A0ABQ6I4T3_9MICO</name>
<dbReference type="Proteomes" id="UP001157091">
    <property type="component" value="Unassembled WGS sequence"/>
</dbReference>
<protein>
    <submittedName>
        <fullName evidence="2">Uncharacterized protein</fullName>
    </submittedName>
</protein>
<evidence type="ECO:0000313" key="3">
    <source>
        <dbReference type="Proteomes" id="UP001157091"/>
    </source>
</evidence>
<reference evidence="3" key="1">
    <citation type="journal article" date="2019" name="Int. J. Syst. Evol. Microbiol.">
        <title>The Global Catalogue of Microorganisms (GCM) 10K type strain sequencing project: providing services to taxonomists for standard genome sequencing and annotation.</title>
        <authorList>
            <consortium name="The Broad Institute Genomics Platform"/>
            <consortium name="The Broad Institute Genome Sequencing Center for Infectious Disease"/>
            <person name="Wu L."/>
            <person name="Ma J."/>
        </authorList>
    </citation>
    <scope>NUCLEOTIDE SEQUENCE [LARGE SCALE GENOMIC DNA]</scope>
    <source>
        <strain evidence="3">NBRC 106348</strain>
    </source>
</reference>
<feature type="signal peptide" evidence="1">
    <location>
        <begin position="1"/>
        <end position="36"/>
    </location>
</feature>
<feature type="chain" id="PRO_5045161161" evidence="1">
    <location>
        <begin position="37"/>
        <end position="73"/>
    </location>
</feature>
<evidence type="ECO:0000256" key="1">
    <source>
        <dbReference type="SAM" id="SignalP"/>
    </source>
</evidence>
<keyword evidence="1" id="KW-0732">Signal</keyword>
<evidence type="ECO:0000313" key="2">
    <source>
        <dbReference type="EMBL" id="GMA25736.1"/>
    </source>
</evidence>
<sequence>MQTRIARTPRRRTLAVMAGGALALAGAFGIATVGHASSGTTTEAFACTSGSCYGLCGPWSLHISVDECFSDLW</sequence>